<feature type="region of interest" description="Disordered" evidence="1">
    <location>
        <begin position="35"/>
        <end position="59"/>
    </location>
</feature>
<dbReference type="AlphaFoldDB" id="A0A6A4H8C8"/>
<reference evidence="2" key="1">
    <citation type="journal article" date="2019" name="Environ. Microbiol.">
        <title>Fungal ecological strategies reflected in gene transcription - a case study of two litter decomposers.</title>
        <authorList>
            <person name="Barbi F."/>
            <person name="Kohler A."/>
            <person name="Barry K."/>
            <person name="Baskaran P."/>
            <person name="Daum C."/>
            <person name="Fauchery L."/>
            <person name="Ihrmark K."/>
            <person name="Kuo A."/>
            <person name="LaButti K."/>
            <person name="Lipzen A."/>
            <person name="Morin E."/>
            <person name="Grigoriev I.V."/>
            <person name="Henrissat B."/>
            <person name="Lindahl B."/>
            <person name="Martin F."/>
        </authorList>
    </citation>
    <scope>NUCLEOTIDE SEQUENCE</scope>
    <source>
        <strain evidence="2">JB14</strain>
    </source>
</reference>
<evidence type="ECO:0000313" key="3">
    <source>
        <dbReference type="Proteomes" id="UP000799118"/>
    </source>
</evidence>
<gene>
    <name evidence="2" type="ORF">BT96DRAFT_998493</name>
</gene>
<keyword evidence="3" id="KW-1185">Reference proteome</keyword>
<dbReference type="EMBL" id="ML769549">
    <property type="protein sequence ID" value="KAE9394489.1"/>
    <property type="molecule type" value="Genomic_DNA"/>
</dbReference>
<dbReference type="Proteomes" id="UP000799118">
    <property type="component" value="Unassembled WGS sequence"/>
</dbReference>
<protein>
    <submittedName>
        <fullName evidence="2">Uncharacterized protein</fullName>
    </submittedName>
</protein>
<evidence type="ECO:0000256" key="1">
    <source>
        <dbReference type="SAM" id="MobiDB-lite"/>
    </source>
</evidence>
<proteinExistence type="predicted"/>
<evidence type="ECO:0000313" key="2">
    <source>
        <dbReference type="EMBL" id="KAE9394489.1"/>
    </source>
</evidence>
<accession>A0A6A4H8C8</accession>
<feature type="compositionally biased region" description="Basic residues" evidence="1">
    <location>
        <begin position="44"/>
        <end position="59"/>
    </location>
</feature>
<organism evidence="2 3">
    <name type="scientific">Gymnopus androsaceus JB14</name>
    <dbReference type="NCBI Taxonomy" id="1447944"/>
    <lineage>
        <taxon>Eukaryota</taxon>
        <taxon>Fungi</taxon>
        <taxon>Dikarya</taxon>
        <taxon>Basidiomycota</taxon>
        <taxon>Agaricomycotina</taxon>
        <taxon>Agaricomycetes</taxon>
        <taxon>Agaricomycetidae</taxon>
        <taxon>Agaricales</taxon>
        <taxon>Marasmiineae</taxon>
        <taxon>Omphalotaceae</taxon>
        <taxon>Gymnopus</taxon>
    </lineage>
</organism>
<sequence>MVTRFLLGLREMNNKKIITDSEFTPSFSVSGPVAFAPNPNPGIKNKHFHRRVPRSPRQRRFGDSSLLKDFADYENVEGLSEESTEFTRTQFSAKEVYNSVGSHQLDSISRPIEELIVRGRRVEEGLNHEEESIITNSPS</sequence>
<name>A0A6A4H8C8_9AGAR</name>